<gene>
    <name evidence="2" type="ORF">CP500_005220</name>
</gene>
<comment type="caution">
    <text evidence="2">The sequence shown here is derived from an EMBL/GenBank/DDBJ whole genome shotgun (WGS) entry which is preliminary data.</text>
</comment>
<organism evidence="2 3">
    <name type="scientific">Tychonema bourrellyi FEM_GT703</name>
    <dbReference type="NCBI Taxonomy" id="2040638"/>
    <lineage>
        <taxon>Bacteria</taxon>
        <taxon>Bacillati</taxon>
        <taxon>Cyanobacteriota</taxon>
        <taxon>Cyanophyceae</taxon>
        <taxon>Oscillatoriophycideae</taxon>
        <taxon>Oscillatoriales</taxon>
        <taxon>Microcoleaceae</taxon>
        <taxon>Tychonema</taxon>
    </lineage>
</organism>
<dbReference type="OrthoDB" id="5291879at2"/>
<keyword evidence="1 2" id="KW-0418">Kinase</keyword>
<keyword evidence="3" id="KW-1185">Reference proteome</keyword>
<dbReference type="Pfam" id="PF03881">
    <property type="entry name" value="Fructosamin_kin"/>
    <property type="match status" value="2"/>
</dbReference>
<dbReference type="GO" id="GO:0016301">
    <property type="term" value="F:kinase activity"/>
    <property type="evidence" value="ECO:0007669"/>
    <property type="project" value="UniProtKB-UniRule"/>
</dbReference>
<protein>
    <submittedName>
        <fullName evidence="2">Fructosamine kinase family protein</fullName>
    </submittedName>
</protein>
<dbReference type="AlphaFoldDB" id="A0A2G4F449"/>
<dbReference type="InterPro" id="IPR011009">
    <property type="entry name" value="Kinase-like_dom_sf"/>
</dbReference>
<dbReference type="InterPro" id="IPR016477">
    <property type="entry name" value="Fructo-/Ketosamine-3-kinase"/>
</dbReference>
<dbReference type="Proteomes" id="UP000226442">
    <property type="component" value="Unassembled WGS sequence"/>
</dbReference>
<dbReference type="PIRSF" id="PIRSF006221">
    <property type="entry name" value="Ketosamine-3-kinase"/>
    <property type="match status" value="1"/>
</dbReference>
<dbReference type="RefSeq" id="WP_096831663.1">
    <property type="nucleotide sequence ID" value="NZ_NXIB02000019.1"/>
</dbReference>
<reference evidence="2" key="1">
    <citation type="submission" date="2017-10" db="EMBL/GenBank/DDBJ databases">
        <title>Draft genome sequence of the planktic cyanobacteria Tychonema bourrellyi isolated from alpine lentic freshwater.</title>
        <authorList>
            <person name="Tett A."/>
            <person name="Armanini F."/>
            <person name="Asnicar F."/>
            <person name="Boscaini A."/>
            <person name="Pasolli E."/>
            <person name="Zolfo M."/>
            <person name="Donati C."/>
            <person name="Salmaso N."/>
            <person name="Segata N."/>
        </authorList>
    </citation>
    <scope>NUCLEOTIDE SEQUENCE</scope>
    <source>
        <strain evidence="2">FEM_GT703</strain>
    </source>
</reference>
<dbReference type="Gene3D" id="3.30.200.20">
    <property type="entry name" value="Phosphorylase Kinase, domain 1"/>
    <property type="match status" value="1"/>
</dbReference>
<sequence length="338" mass="37372">MWDKISAQISEVTGDKFAIDNRRSVSGGCINQGYAISSISRTYFAKINQASQVAMFEAEALGLQQMRETQTIRVPQPICWGTEGNSAYIVLEWLDLGGRGDDSAWEEMGRKLAAMHKYTPPSPPLSRGGEEVDSGLFRGGEEVDSGLFRGGEKADSGLFRGGEEANSGLLRGCFGWDVNNTIGSTVQINNWTANWAEFWGEHRIGYQLKLAKSRGGHFPQGERLLEVIPELLAGYEPQPSLVHGDLWGGNAGVTSAGEPVIFDPAMYFGDREVDLAMTELFGGFSAAFYRGYNHVFPLNSGYEQRKILYNLYHILNHFNLFGGSYQSQANQMINRILN</sequence>
<dbReference type="PANTHER" id="PTHR12149">
    <property type="entry name" value="FRUCTOSAMINE 3 KINASE-RELATED PROTEIN"/>
    <property type="match status" value="1"/>
</dbReference>
<proteinExistence type="inferred from homology"/>
<dbReference type="SUPFAM" id="SSF56112">
    <property type="entry name" value="Protein kinase-like (PK-like)"/>
    <property type="match status" value="1"/>
</dbReference>
<accession>A0A2G4F449</accession>
<dbReference type="Gene3D" id="3.90.1200.10">
    <property type="match status" value="1"/>
</dbReference>
<evidence type="ECO:0000256" key="1">
    <source>
        <dbReference type="PIRNR" id="PIRNR006221"/>
    </source>
</evidence>
<comment type="similarity">
    <text evidence="1">Belongs to the fructosamine kinase family.</text>
</comment>
<keyword evidence="1" id="KW-0808">Transferase</keyword>
<dbReference type="PANTHER" id="PTHR12149:SF8">
    <property type="entry name" value="PROTEIN-RIBULOSAMINE 3-KINASE"/>
    <property type="match status" value="1"/>
</dbReference>
<dbReference type="EMBL" id="NXIB02000019">
    <property type="protein sequence ID" value="PHX56491.1"/>
    <property type="molecule type" value="Genomic_DNA"/>
</dbReference>
<evidence type="ECO:0000313" key="2">
    <source>
        <dbReference type="EMBL" id="PHX56491.1"/>
    </source>
</evidence>
<name>A0A2G4F449_9CYAN</name>
<evidence type="ECO:0000313" key="3">
    <source>
        <dbReference type="Proteomes" id="UP000226442"/>
    </source>
</evidence>